<protein>
    <submittedName>
        <fullName evidence="1">Uncharacterized protein</fullName>
    </submittedName>
</protein>
<organism evidence="1">
    <name type="scientific">Arundo donax</name>
    <name type="common">Giant reed</name>
    <name type="synonym">Donax arundinaceus</name>
    <dbReference type="NCBI Taxonomy" id="35708"/>
    <lineage>
        <taxon>Eukaryota</taxon>
        <taxon>Viridiplantae</taxon>
        <taxon>Streptophyta</taxon>
        <taxon>Embryophyta</taxon>
        <taxon>Tracheophyta</taxon>
        <taxon>Spermatophyta</taxon>
        <taxon>Magnoliopsida</taxon>
        <taxon>Liliopsida</taxon>
        <taxon>Poales</taxon>
        <taxon>Poaceae</taxon>
        <taxon>PACMAD clade</taxon>
        <taxon>Arundinoideae</taxon>
        <taxon>Arundineae</taxon>
        <taxon>Arundo</taxon>
    </lineage>
</organism>
<evidence type="ECO:0000313" key="1">
    <source>
        <dbReference type="EMBL" id="JAD65942.1"/>
    </source>
</evidence>
<reference evidence="1" key="2">
    <citation type="journal article" date="2015" name="Data Brief">
        <title>Shoot transcriptome of the giant reed, Arundo donax.</title>
        <authorList>
            <person name="Barrero R.A."/>
            <person name="Guerrero F.D."/>
            <person name="Moolhuijzen P."/>
            <person name="Goolsby J.A."/>
            <person name="Tidwell J."/>
            <person name="Bellgard S.E."/>
            <person name="Bellgard M.I."/>
        </authorList>
    </citation>
    <scope>NUCLEOTIDE SEQUENCE</scope>
    <source>
        <tissue evidence="1">Shoot tissue taken approximately 20 cm above the soil surface</tissue>
    </source>
</reference>
<name>A0A0A9C319_ARUDO</name>
<dbReference type="EMBL" id="GBRH01231953">
    <property type="protein sequence ID" value="JAD65942.1"/>
    <property type="molecule type" value="Transcribed_RNA"/>
</dbReference>
<proteinExistence type="predicted"/>
<sequence>MPSVFFSSLLFDNEKTSSFIHRAVTCFSPSVHLIYCSDILFLCHWQEVCGPVAVHHVDRL</sequence>
<dbReference type="AlphaFoldDB" id="A0A0A9C319"/>
<reference evidence="1" key="1">
    <citation type="submission" date="2014-09" db="EMBL/GenBank/DDBJ databases">
        <authorList>
            <person name="Magalhaes I.L.F."/>
            <person name="Oliveira U."/>
            <person name="Santos F.R."/>
            <person name="Vidigal T.H.D.A."/>
            <person name="Brescovit A.D."/>
            <person name="Santos A.J."/>
        </authorList>
    </citation>
    <scope>NUCLEOTIDE SEQUENCE</scope>
    <source>
        <tissue evidence="1">Shoot tissue taken approximately 20 cm above the soil surface</tissue>
    </source>
</reference>
<accession>A0A0A9C319</accession>